<organism evidence="2 3">
    <name type="scientific">Lentibacillus salinarum</name>
    <dbReference type="NCBI Taxonomy" id="446820"/>
    <lineage>
        <taxon>Bacteria</taxon>
        <taxon>Bacillati</taxon>
        <taxon>Bacillota</taxon>
        <taxon>Bacilli</taxon>
        <taxon>Bacillales</taxon>
        <taxon>Bacillaceae</taxon>
        <taxon>Lentibacillus</taxon>
    </lineage>
</organism>
<evidence type="ECO:0000313" key="3">
    <source>
        <dbReference type="Proteomes" id="UP001597178"/>
    </source>
</evidence>
<sequence>MKVLRIKAFQETVCYKKPFANKVTETYPLPPYSTVKGMIHAVLNADRLIPFSLSIQGDFESQIVDYRKTYFVKKHEFAMPIILDGIAEEAPVYSSNVMTSMPLYTHMLYNVGLVFHIKAEEKVLNDIYNGFQETCSFVSLGRHEDLLRIDEVDFVTLEETEECTTKHSIYVPKVQVTEDGLGIPYLLNWTYTIKKGIREWNRIPSIYIARHEEINKDYFDSPILIDGDDYPVFWNQ</sequence>
<dbReference type="InterPro" id="IPR013422">
    <property type="entry name" value="CRISPR-assoc_prot_Cas5_N"/>
</dbReference>
<proteinExistence type="predicted"/>
<dbReference type="NCBIfam" id="TIGR02593">
    <property type="entry name" value="CRISPR_cas5"/>
    <property type="match status" value="1"/>
</dbReference>
<gene>
    <name evidence="2" type="primary">cas5b</name>
    <name evidence="2" type="ORF">ACFQ4A_08565</name>
</gene>
<name>A0ABW3ZV83_9BACI</name>
<dbReference type="Pfam" id="PF09704">
    <property type="entry name" value="Cas_Cas5d"/>
    <property type="match status" value="1"/>
</dbReference>
<evidence type="ECO:0000313" key="2">
    <source>
        <dbReference type="EMBL" id="MFD1361708.1"/>
    </source>
</evidence>
<reference evidence="3" key="1">
    <citation type="journal article" date="2019" name="Int. J. Syst. Evol. Microbiol.">
        <title>The Global Catalogue of Microorganisms (GCM) 10K type strain sequencing project: providing services to taxonomists for standard genome sequencing and annotation.</title>
        <authorList>
            <consortium name="The Broad Institute Genomics Platform"/>
            <consortium name="The Broad Institute Genome Sequencing Center for Infectious Disease"/>
            <person name="Wu L."/>
            <person name="Ma J."/>
        </authorList>
    </citation>
    <scope>NUCLEOTIDE SEQUENCE [LARGE SCALE GENOMIC DNA]</scope>
    <source>
        <strain evidence="3">CCUG 54822</strain>
    </source>
</reference>
<protein>
    <submittedName>
        <fullName evidence="2">Type I-B CRISPR-associated protein Cas5b</fullName>
    </submittedName>
</protein>
<dbReference type="InterPro" id="IPR013337">
    <property type="entry name" value="CRISPR-assoc_prot_Cas5_Tneap"/>
</dbReference>
<dbReference type="Proteomes" id="UP001597178">
    <property type="component" value="Unassembled WGS sequence"/>
</dbReference>
<dbReference type="InterPro" id="IPR021124">
    <property type="entry name" value="CRISPR-assoc_prot_Cas5"/>
</dbReference>
<dbReference type="NCBIfam" id="TIGR01895">
    <property type="entry name" value="cas_Cas5t"/>
    <property type="match status" value="1"/>
</dbReference>
<evidence type="ECO:0000256" key="1">
    <source>
        <dbReference type="ARBA" id="ARBA00023118"/>
    </source>
</evidence>
<accession>A0ABW3ZV83</accession>
<dbReference type="RefSeq" id="WP_382399538.1">
    <property type="nucleotide sequence ID" value="NZ_JBHTNH010000017.1"/>
</dbReference>
<keyword evidence="3" id="KW-1185">Reference proteome</keyword>
<comment type="caution">
    <text evidence="2">The sequence shown here is derived from an EMBL/GenBank/DDBJ whole genome shotgun (WGS) entry which is preliminary data.</text>
</comment>
<dbReference type="EMBL" id="JBHTNH010000017">
    <property type="protein sequence ID" value="MFD1361708.1"/>
    <property type="molecule type" value="Genomic_DNA"/>
</dbReference>
<keyword evidence="1" id="KW-0051">Antiviral defense</keyword>